<dbReference type="EC" id="1.14.13.-" evidence="5"/>
<gene>
    <name evidence="5" type="ORF">ACFFRI_16565</name>
</gene>
<dbReference type="EMBL" id="JBHMDG010000024">
    <property type="protein sequence ID" value="MFB9314672.1"/>
    <property type="molecule type" value="Genomic_DNA"/>
</dbReference>
<reference evidence="5 6" key="1">
    <citation type="submission" date="2024-09" db="EMBL/GenBank/DDBJ databases">
        <authorList>
            <person name="Sun Q."/>
            <person name="Mori K."/>
        </authorList>
    </citation>
    <scope>NUCLEOTIDE SEQUENCE [LARGE SCALE GENOMIC DNA]</scope>
    <source>
        <strain evidence="5 6">JCM 9626</strain>
    </source>
</reference>
<keyword evidence="2" id="KW-0285">Flavoprotein</keyword>
<comment type="similarity">
    <text evidence="1">Belongs to the FAD-binding monooxygenase family.</text>
</comment>
<dbReference type="PRINTS" id="PR00368">
    <property type="entry name" value="FADPNR"/>
</dbReference>
<dbReference type="Proteomes" id="UP001589750">
    <property type="component" value="Unassembled WGS sequence"/>
</dbReference>
<keyword evidence="6" id="KW-1185">Reference proteome</keyword>
<evidence type="ECO:0000256" key="4">
    <source>
        <dbReference type="ARBA" id="ARBA00023002"/>
    </source>
</evidence>
<evidence type="ECO:0000256" key="3">
    <source>
        <dbReference type="ARBA" id="ARBA00022827"/>
    </source>
</evidence>
<evidence type="ECO:0000313" key="5">
    <source>
        <dbReference type="EMBL" id="MFB9314672.1"/>
    </source>
</evidence>
<dbReference type="GO" id="GO:0004497">
    <property type="term" value="F:monooxygenase activity"/>
    <property type="evidence" value="ECO:0007669"/>
    <property type="project" value="UniProtKB-KW"/>
</dbReference>
<dbReference type="Pfam" id="PF00743">
    <property type="entry name" value="FMO-like"/>
    <property type="match status" value="1"/>
</dbReference>
<accession>A0ABV5KE15</accession>
<evidence type="ECO:0000256" key="1">
    <source>
        <dbReference type="ARBA" id="ARBA00010139"/>
    </source>
</evidence>
<dbReference type="InterPro" id="IPR051209">
    <property type="entry name" value="FAD-bind_Monooxygenase_sf"/>
</dbReference>
<evidence type="ECO:0000313" key="6">
    <source>
        <dbReference type="Proteomes" id="UP001589750"/>
    </source>
</evidence>
<dbReference type="RefSeq" id="WP_211351099.1">
    <property type="nucleotide sequence ID" value="NZ_JBHMDG010000024.1"/>
</dbReference>
<evidence type="ECO:0000256" key="2">
    <source>
        <dbReference type="ARBA" id="ARBA00022630"/>
    </source>
</evidence>
<keyword evidence="3" id="KW-0274">FAD</keyword>
<comment type="caution">
    <text evidence="5">The sequence shown here is derived from an EMBL/GenBank/DDBJ whole genome shotgun (WGS) entry which is preliminary data.</text>
</comment>
<dbReference type="PRINTS" id="PR00411">
    <property type="entry name" value="PNDRDTASEI"/>
</dbReference>
<keyword evidence="4 5" id="KW-0560">Oxidoreductase</keyword>
<dbReference type="SUPFAM" id="SSF51905">
    <property type="entry name" value="FAD/NAD(P)-binding domain"/>
    <property type="match status" value="1"/>
</dbReference>
<keyword evidence="5" id="KW-0503">Monooxygenase</keyword>
<proteinExistence type="inferred from homology"/>
<dbReference type="PANTHER" id="PTHR42877">
    <property type="entry name" value="L-ORNITHINE N(5)-MONOOXYGENASE-RELATED"/>
    <property type="match status" value="1"/>
</dbReference>
<dbReference type="InterPro" id="IPR036188">
    <property type="entry name" value="FAD/NAD-bd_sf"/>
</dbReference>
<dbReference type="InterPro" id="IPR020946">
    <property type="entry name" value="Flavin_mOase-like"/>
</dbReference>
<protein>
    <submittedName>
        <fullName evidence="5">Flavin-containing monooxygenase</fullName>
        <ecNumber evidence="5">1.14.13.-</ecNumber>
    </submittedName>
</protein>
<organism evidence="5 6">
    <name type="scientific">Nocardioides plantarum</name>
    <dbReference type="NCBI Taxonomy" id="29299"/>
    <lineage>
        <taxon>Bacteria</taxon>
        <taxon>Bacillati</taxon>
        <taxon>Actinomycetota</taxon>
        <taxon>Actinomycetes</taxon>
        <taxon>Propionibacteriales</taxon>
        <taxon>Nocardioidaceae</taxon>
        <taxon>Nocardioides</taxon>
    </lineage>
</organism>
<dbReference type="Gene3D" id="3.50.50.60">
    <property type="entry name" value="FAD/NAD(P)-binding domain"/>
    <property type="match status" value="2"/>
</dbReference>
<dbReference type="PANTHER" id="PTHR42877:SF4">
    <property type="entry name" value="FAD_NAD(P)-BINDING DOMAIN-CONTAINING PROTEIN-RELATED"/>
    <property type="match status" value="1"/>
</dbReference>
<name>A0ABV5KE15_9ACTN</name>
<sequence length="656" mass="72760">MTQVPTSHQLDVPRLRTAVASGNVPTLLAVLVHLTGESRWFDERYRPTRSRGMDDNRTGGLPEAAQQEVRDAVVDAVQVWHRDGAPPLAPLPLDRLATLMDFTTGETVPPEFAPMMDEIVQGGPRPEPLSPVATSEEMSVIVVGAGIAGMLASTRLTDAGISHVVLEKNPEVGGSWWENRYPGAGVDTPSYLYSLSGFEHDWSTHFGKRDEVQGYLEAFADRHDVRRRVRFGVEVTRAAYDVERQLWAVTTRDAEGRTEELTARVLISAVGLLNRPKVPALPGIETFTGPLFHSARWPVELDAADALAGKRVAVVGAGASAMQIGPAIVDRVGSLTVFQRSPQWIAPNDDYFAAVEDDVHWLMAHVPGYRGWYRARLSWIYNDKVHASLQVDPDWPEEKASINAVNHGHRQFYERYLRGKLDGRPDLIEKSLPDYPPFGKRMLLDNGWYDMLRRPQVDLVTEGVAAVTPSGLVDTAGVEHDADVVVLATGFQSDRFLHPMDVVGRSGHTTREVWGDHDARAYLGMTVPDFPNLFVMTGPNTALGHGGSFITILECQVRYILDAVTTMAQQGLGVLECRADVNDRYNEAVDQAHGRMVWTHPAMDNWYRNDAGRVVAVLPWRIIDYWTMTREVDLTDFITEPLRSTPRADVSSPAAP</sequence>